<proteinExistence type="predicted"/>
<dbReference type="EMBL" id="FPAO01000002">
    <property type="protein sequence ID" value="SFT45844.1"/>
    <property type="molecule type" value="Genomic_DNA"/>
</dbReference>
<name>A0A1I6Y6S5_METTE</name>
<sequence length="248" mass="27553">MAWRRGQAAQRLVINRRNGFAQAFFEKACGTNFFRKSLIKNSVFAQAFFEKACGTALAVQRFLIKCNKKLYIRELGLNFVCMWQTLLKKFEKYPAQAKVLKLLFERGFQVNEEGKVTSGGIEIAHTQLAKEAGVDRRVVDATTKTIISDELLSTIFKNVHSIPFLRDVAPSLGLGVIIIIPEDASHVGILAEVAGLIAESNVSIRQAVSDDPYLTDNPRLTIITDKKVPGELVDKILKLPSVKGVSIY</sequence>
<reference evidence="2 3" key="1">
    <citation type="submission" date="2016-10" db="EMBL/GenBank/DDBJ databases">
        <authorList>
            <person name="Varghese N."/>
            <person name="Submissions S."/>
        </authorList>
    </citation>
    <scope>NUCLEOTIDE SEQUENCE [LARGE SCALE GENOMIC DNA]</scope>
    <source>
        <strain evidence="2 3">DSM 11855</strain>
    </source>
</reference>
<evidence type="ECO:0000313" key="2">
    <source>
        <dbReference type="EMBL" id="SFT45844.1"/>
    </source>
</evidence>
<dbReference type="PROSITE" id="PS51671">
    <property type="entry name" value="ACT"/>
    <property type="match status" value="1"/>
</dbReference>
<evidence type="ECO:0000259" key="1">
    <source>
        <dbReference type="PROSITE" id="PS51671"/>
    </source>
</evidence>
<organism evidence="2 3">
    <name type="scientific">Methanosarcina thermophila</name>
    <dbReference type="NCBI Taxonomy" id="2210"/>
    <lineage>
        <taxon>Archaea</taxon>
        <taxon>Methanobacteriati</taxon>
        <taxon>Methanobacteriota</taxon>
        <taxon>Stenosarchaea group</taxon>
        <taxon>Methanomicrobia</taxon>
        <taxon>Methanosarcinales</taxon>
        <taxon>Methanosarcinaceae</taxon>
        <taxon>Methanosarcina</taxon>
    </lineage>
</organism>
<dbReference type="SUPFAM" id="SSF55021">
    <property type="entry name" value="ACT-like"/>
    <property type="match status" value="1"/>
</dbReference>
<feature type="domain" description="ACT" evidence="1">
    <location>
        <begin position="178"/>
        <end position="248"/>
    </location>
</feature>
<accession>A0A1I6Y6S5</accession>
<dbReference type="InterPro" id="IPR002912">
    <property type="entry name" value="ACT_dom"/>
</dbReference>
<dbReference type="AlphaFoldDB" id="A0A1I6Y6S5"/>
<protein>
    <submittedName>
        <fullName evidence="2">Predicted regulator of amino acid metabolism, contains ACT domain</fullName>
    </submittedName>
</protein>
<keyword evidence="3" id="KW-1185">Reference proteome</keyword>
<dbReference type="InterPro" id="IPR045865">
    <property type="entry name" value="ACT-like_dom_sf"/>
</dbReference>
<gene>
    <name evidence="2" type="ORF">SAMN02910340_00802</name>
</gene>
<dbReference type="Proteomes" id="UP000323733">
    <property type="component" value="Unassembled WGS sequence"/>
</dbReference>
<evidence type="ECO:0000313" key="3">
    <source>
        <dbReference type="Proteomes" id="UP000323733"/>
    </source>
</evidence>